<dbReference type="EMBL" id="BOMB01000012">
    <property type="protein sequence ID" value="GID11315.1"/>
    <property type="molecule type" value="Genomic_DNA"/>
</dbReference>
<keyword evidence="2" id="KW-1185">Reference proteome</keyword>
<comment type="caution">
    <text evidence="1">The sequence shown here is derived from an EMBL/GenBank/DDBJ whole genome shotgun (WGS) entry which is preliminary data.</text>
</comment>
<evidence type="ECO:0000313" key="2">
    <source>
        <dbReference type="Proteomes" id="UP000612808"/>
    </source>
</evidence>
<dbReference type="PANTHER" id="PTHR35145:SF1">
    <property type="entry name" value="CYTOPLASMIC PROTEIN"/>
    <property type="match status" value="1"/>
</dbReference>
<dbReference type="Proteomes" id="UP000612808">
    <property type="component" value="Unassembled WGS sequence"/>
</dbReference>
<dbReference type="RefSeq" id="WP_203657315.1">
    <property type="nucleotide sequence ID" value="NZ_BAAAZM010000006.1"/>
</dbReference>
<evidence type="ECO:0008006" key="3">
    <source>
        <dbReference type="Google" id="ProtNLM"/>
    </source>
</evidence>
<dbReference type="InterPro" id="IPR007351">
    <property type="entry name" value="YjbR"/>
</dbReference>
<dbReference type="PANTHER" id="PTHR35145">
    <property type="entry name" value="CYTOPLASMIC PROTEIN-RELATED"/>
    <property type="match status" value="1"/>
</dbReference>
<dbReference type="InterPro" id="IPR058532">
    <property type="entry name" value="YjbR/MT2646/Rv2570-like"/>
</dbReference>
<evidence type="ECO:0000313" key="1">
    <source>
        <dbReference type="EMBL" id="GID11315.1"/>
    </source>
</evidence>
<accession>A0A8J3NBZ3</accession>
<dbReference type="InterPro" id="IPR038056">
    <property type="entry name" value="YjbR-like_sf"/>
</dbReference>
<dbReference type="Gene3D" id="3.90.1150.30">
    <property type="match status" value="1"/>
</dbReference>
<proteinExistence type="predicted"/>
<dbReference type="AlphaFoldDB" id="A0A8J3NBZ3"/>
<sequence length="120" mass="12947">MGTQRDRVLAACLAQPEAAEGYPFGDEAAVFTVCGKMFALVALGGPVGSVSLKCDPELAVVLREQHPGVTAGYHLNKRHWNTVVLDDAVADDELVEWLDRSYDLVVRGLPKADRQRLAAG</sequence>
<protein>
    <recommendedName>
        <fullName evidence="3">DNA-binding protein, MmcQ/YjbR family</fullName>
    </recommendedName>
</protein>
<name>A0A8J3NBZ3_9ACTN</name>
<organism evidence="1 2">
    <name type="scientific">Actinocatenispora rupis</name>
    <dbReference type="NCBI Taxonomy" id="519421"/>
    <lineage>
        <taxon>Bacteria</taxon>
        <taxon>Bacillati</taxon>
        <taxon>Actinomycetota</taxon>
        <taxon>Actinomycetes</taxon>
        <taxon>Micromonosporales</taxon>
        <taxon>Micromonosporaceae</taxon>
        <taxon>Actinocatenispora</taxon>
    </lineage>
</organism>
<reference evidence="1" key="1">
    <citation type="submission" date="2021-01" db="EMBL/GenBank/DDBJ databases">
        <title>Whole genome shotgun sequence of Actinocatenispora rupis NBRC 107355.</title>
        <authorList>
            <person name="Komaki H."/>
            <person name="Tamura T."/>
        </authorList>
    </citation>
    <scope>NUCLEOTIDE SEQUENCE</scope>
    <source>
        <strain evidence="1">NBRC 107355</strain>
    </source>
</reference>
<dbReference type="Pfam" id="PF04237">
    <property type="entry name" value="YjbR"/>
    <property type="match status" value="1"/>
</dbReference>
<gene>
    <name evidence="1" type="ORF">Aru02nite_22040</name>
</gene>
<dbReference type="SUPFAM" id="SSF142906">
    <property type="entry name" value="YjbR-like"/>
    <property type="match status" value="1"/>
</dbReference>